<gene>
    <name evidence="3" type="ORF">GIB67_028511</name>
</gene>
<evidence type="ECO:0000313" key="4">
    <source>
        <dbReference type="Proteomes" id="UP000541444"/>
    </source>
</evidence>
<dbReference type="AlphaFoldDB" id="A0A7J7KVV5"/>
<dbReference type="Proteomes" id="UP000541444">
    <property type="component" value="Unassembled WGS sequence"/>
</dbReference>
<dbReference type="PANTHER" id="PTHR46996:SF4">
    <property type="entry name" value="RIBOSOMAL PROTEIN L34E SUPERFAMILY PROTEIN"/>
    <property type="match status" value="1"/>
</dbReference>
<evidence type="ECO:0000313" key="3">
    <source>
        <dbReference type="EMBL" id="KAF6134490.1"/>
    </source>
</evidence>
<feature type="region of interest" description="Disordered" evidence="1">
    <location>
        <begin position="1"/>
        <end position="25"/>
    </location>
</feature>
<proteinExistence type="predicted"/>
<keyword evidence="2" id="KW-0812">Transmembrane</keyword>
<feature type="transmembrane region" description="Helical" evidence="2">
    <location>
        <begin position="31"/>
        <end position="53"/>
    </location>
</feature>
<keyword evidence="4" id="KW-1185">Reference proteome</keyword>
<accession>A0A7J7KVV5</accession>
<keyword evidence="2" id="KW-0472">Membrane</keyword>
<feature type="transmembrane region" description="Helical" evidence="2">
    <location>
        <begin position="73"/>
        <end position="96"/>
    </location>
</feature>
<evidence type="ECO:0008006" key="5">
    <source>
        <dbReference type="Google" id="ProtNLM"/>
    </source>
</evidence>
<name>A0A7J7KVV5_9MAGN</name>
<comment type="caution">
    <text evidence="3">The sequence shown here is derived from an EMBL/GenBank/DDBJ whole genome shotgun (WGS) entry which is preliminary data.</text>
</comment>
<reference evidence="3 4" key="1">
    <citation type="journal article" date="2020" name="IScience">
        <title>Genome Sequencing of the Endangered Kingdonia uniflora (Circaeasteraceae, Ranunculales) Reveals Potential Mechanisms of Evolutionary Specialization.</title>
        <authorList>
            <person name="Sun Y."/>
            <person name="Deng T."/>
            <person name="Zhang A."/>
            <person name="Moore M.J."/>
            <person name="Landis J.B."/>
            <person name="Lin N."/>
            <person name="Zhang H."/>
            <person name="Zhang X."/>
            <person name="Huang J."/>
            <person name="Zhang X."/>
            <person name="Sun H."/>
            <person name="Wang H."/>
        </authorList>
    </citation>
    <scope>NUCLEOTIDE SEQUENCE [LARGE SCALE GENOMIC DNA]</scope>
    <source>
        <strain evidence="3">TB1705</strain>
        <tissue evidence="3">Leaf</tissue>
    </source>
</reference>
<dbReference type="EMBL" id="JACGCM010002836">
    <property type="protein sequence ID" value="KAF6134490.1"/>
    <property type="molecule type" value="Genomic_DNA"/>
</dbReference>
<keyword evidence="2" id="KW-1133">Transmembrane helix</keyword>
<protein>
    <recommendedName>
        <fullName evidence="5">Ribosomal protein L34e superfamily protein</fullName>
    </recommendedName>
</protein>
<sequence>MANPIQTRNKPNSPNPVKVPSSSSCDRSHTAVVDIVILIAVISAIGFLVYPYMELFVDGVVGLGEFTISIVCGAPMVYVSLGISLVLGMIAGWGIFVCKTRKCGKPNCRGLRDAAEFDIQLETEECVKNNSSSCLLLKNGVVRDKGFFRLSEDHHKELEAELKKMAPINGRAVLVFRGRCGCAAGTMEVAGPKKVRKIKSKAKAIGT</sequence>
<organism evidence="3 4">
    <name type="scientific">Kingdonia uniflora</name>
    <dbReference type="NCBI Taxonomy" id="39325"/>
    <lineage>
        <taxon>Eukaryota</taxon>
        <taxon>Viridiplantae</taxon>
        <taxon>Streptophyta</taxon>
        <taxon>Embryophyta</taxon>
        <taxon>Tracheophyta</taxon>
        <taxon>Spermatophyta</taxon>
        <taxon>Magnoliopsida</taxon>
        <taxon>Ranunculales</taxon>
        <taxon>Circaeasteraceae</taxon>
        <taxon>Kingdonia</taxon>
    </lineage>
</organism>
<evidence type="ECO:0000256" key="2">
    <source>
        <dbReference type="SAM" id="Phobius"/>
    </source>
</evidence>
<evidence type="ECO:0000256" key="1">
    <source>
        <dbReference type="SAM" id="MobiDB-lite"/>
    </source>
</evidence>
<dbReference type="PANTHER" id="PTHR46996">
    <property type="entry name" value="OS05G0488500 PROTEIN"/>
    <property type="match status" value="1"/>
</dbReference>
<dbReference type="OrthoDB" id="1865221at2759"/>
<feature type="compositionally biased region" description="Low complexity" evidence="1">
    <location>
        <begin position="9"/>
        <end position="24"/>
    </location>
</feature>